<dbReference type="EMBL" id="AWWK01000049">
    <property type="protein sequence ID" value="ETY73795.1"/>
    <property type="molecule type" value="Genomic_DNA"/>
</dbReference>
<organism evidence="1 2">
    <name type="scientific">Lactiplantibacillus fabifermentans T30PCM01</name>
    <dbReference type="NCBI Taxonomy" id="1400520"/>
    <lineage>
        <taxon>Bacteria</taxon>
        <taxon>Bacillati</taxon>
        <taxon>Bacillota</taxon>
        <taxon>Bacilli</taxon>
        <taxon>Lactobacillales</taxon>
        <taxon>Lactobacillaceae</taxon>
        <taxon>Lactiplantibacillus</taxon>
    </lineage>
</organism>
<dbReference type="Proteomes" id="UP000019247">
    <property type="component" value="Unassembled WGS sequence"/>
</dbReference>
<comment type="caution">
    <text evidence="1">The sequence shown here is derived from an EMBL/GenBank/DDBJ whole genome shotgun (WGS) entry which is preliminary data.</text>
</comment>
<dbReference type="AlphaFoldDB" id="W6TC54"/>
<evidence type="ECO:0000313" key="1">
    <source>
        <dbReference type="EMBL" id="ETY73795.1"/>
    </source>
</evidence>
<reference evidence="1 2" key="1">
    <citation type="journal article" date="2014" name="Genome Announc.">
        <title>Genome Sequence of Lactobacillus fabifermentans Strain T30PCM01, Isolated from Fermenting Grape Marc.</title>
        <authorList>
            <person name="Treu L."/>
            <person name="Vendramin V."/>
            <person name="Bovo B."/>
            <person name="Giacomini A."/>
            <person name="Corich V."/>
            <person name="Campanaro S."/>
        </authorList>
    </citation>
    <scope>NUCLEOTIDE SEQUENCE [LARGE SCALE GENOMIC DNA]</scope>
    <source>
        <strain evidence="1 2">T30PCM01</strain>
    </source>
</reference>
<accession>W6TC54</accession>
<name>W6TC54_9LACO</name>
<protein>
    <submittedName>
        <fullName evidence="1">Uncharacterized protein</fullName>
    </submittedName>
</protein>
<proteinExistence type="predicted"/>
<sequence>MAATGPHGRCHDGQPAAALNTKKNLTPIIGGQIFLLDGLII</sequence>
<gene>
    <name evidence="1" type="ORF">LFAB_10605</name>
</gene>
<evidence type="ECO:0000313" key="2">
    <source>
        <dbReference type="Proteomes" id="UP000019247"/>
    </source>
</evidence>
<dbReference type="HOGENOM" id="CLU_3271823_0_0_9"/>